<proteinExistence type="predicted"/>
<dbReference type="AlphaFoldDB" id="A0A1H5YLS4"/>
<dbReference type="PANTHER" id="PTHR48081">
    <property type="entry name" value="AB HYDROLASE SUPERFAMILY PROTEIN C4A8.06C"/>
    <property type="match status" value="1"/>
</dbReference>
<dbReference type="Pfam" id="PF20434">
    <property type="entry name" value="BD-FAE"/>
    <property type="match status" value="1"/>
</dbReference>
<keyword evidence="1" id="KW-0378">Hydrolase</keyword>
<evidence type="ECO:0000313" key="5">
    <source>
        <dbReference type="Proteomes" id="UP000236736"/>
    </source>
</evidence>
<dbReference type="STRING" id="1120964.GCA_001313265_07646"/>
<dbReference type="PANTHER" id="PTHR48081:SF13">
    <property type="entry name" value="ALPHA_BETA HYDROLASE"/>
    <property type="match status" value="1"/>
</dbReference>
<evidence type="ECO:0000256" key="1">
    <source>
        <dbReference type="ARBA" id="ARBA00022801"/>
    </source>
</evidence>
<dbReference type="GO" id="GO:0016787">
    <property type="term" value="F:hydrolase activity"/>
    <property type="evidence" value="ECO:0007669"/>
    <property type="project" value="UniProtKB-KW"/>
</dbReference>
<dbReference type="OrthoDB" id="9777975at2"/>
<name>A0A1H5YLS4_9BACT</name>
<keyword evidence="2" id="KW-0732">Signal</keyword>
<reference evidence="5" key="1">
    <citation type="submission" date="2016-10" db="EMBL/GenBank/DDBJ databases">
        <authorList>
            <person name="Varghese N."/>
            <person name="Submissions S."/>
        </authorList>
    </citation>
    <scope>NUCLEOTIDE SEQUENCE [LARGE SCALE GENOMIC DNA]</scope>
    <source>
        <strain evidence="5">DSM 17298</strain>
    </source>
</reference>
<evidence type="ECO:0000313" key="4">
    <source>
        <dbReference type="EMBL" id="SEG24592.1"/>
    </source>
</evidence>
<dbReference type="InterPro" id="IPR050300">
    <property type="entry name" value="GDXG_lipolytic_enzyme"/>
</dbReference>
<evidence type="ECO:0000259" key="3">
    <source>
        <dbReference type="Pfam" id="PF20434"/>
    </source>
</evidence>
<accession>A0A1H5YLS4</accession>
<feature type="chain" id="PRO_5009290697" evidence="2">
    <location>
        <begin position="26"/>
        <end position="286"/>
    </location>
</feature>
<keyword evidence="5" id="KW-1185">Reference proteome</keyword>
<dbReference type="Gene3D" id="3.40.50.1820">
    <property type="entry name" value="alpha/beta hydrolase"/>
    <property type="match status" value="1"/>
</dbReference>
<sequence length="286" mass="31813">MRKQIFKFLAYFGFVSLFLFSGCSSDPDTDPDFLTAQDLLDESYGPDPKQNMDVYLPAGRTTLDTPLLIYIHGGAWIDGDKSEFLQVKSALESEFPGYAFISLNYRLFDFTSGSNGIRDQEQDIIAAFDYIESQLSQWNISDDFVISGASAGGHLALLHAYKNNTSDIKAAVVFFPPTDLIELFPFSNFTSLGLTALLDGTPTTSKMVYLDLSPITHVDPLDVPTIFFHGDLDSVVPISQSQLLEQRLQNENVRHKLRIVQGQGHGFTPQTNVMLLKEAKDFIGAF</sequence>
<dbReference type="PROSITE" id="PS51257">
    <property type="entry name" value="PROKAR_LIPOPROTEIN"/>
    <property type="match status" value="1"/>
</dbReference>
<dbReference type="InterPro" id="IPR029058">
    <property type="entry name" value="AB_hydrolase_fold"/>
</dbReference>
<feature type="domain" description="BD-FAE-like" evidence="3">
    <location>
        <begin position="52"/>
        <end position="248"/>
    </location>
</feature>
<protein>
    <submittedName>
        <fullName evidence="4">Prolyl oligopeptidase family protein</fullName>
    </submittedName>
</protein>
<evidence type="ECO:0000256" key="2">
    <source>
        <dbReference type="SAM" id="SignalP"/>
    </source>
</evidence>
<dbReference type="InterPro" id="IPR049492">
    <property type="entry name" value="BD-FAE-like_dom"/>
</dbReference>
<dbReference type="SUPFAM" id="SSF53474">
    <property type="entry name" value="alpha/beta-Hydrolases"/>
    <property type="match status" value="1"/>
</dbReference>
<dbReference type="RefSeq" id="WP_103925685.1">
    <property type="nucleotide sequence ID" value="NZ_BBFN01000073.1"/>
</dbReference>
<gene>
    <name evidence="4" type="ORF">SAMN03080598_03054</name>
</gene>
<feature type="signal peptide" evidence="2">
    <location>
        <begin position="1"/>
        <end position="25"/>
    </location>
</feature>
<dbReference type="EMBL" id="FNVR01000020">
    <property type="protein sequence ID" value="SEG24592.1"/>
    <property type="molecule type" value="Genomic_DNA"/>
</dbReference>
<dbReference type="Proteomes" id="UP000236736">
    <property type="component" value="Unassembled WGS sequence"/>
</dbReference>
<organism evidence="4 5">
    <name type="scientific">Algoriphagus boritolerans DSM 17298 = JCM 18970</name>
    <dbReference type="NCBI Taxonomy" id="1120964"/>
    <lineage>
        <taxon>Bacteria</taxon>
        <taxon>Pseudomonadati</taxon>
        <taxon>Bacteroidota</taxon>
        <taxon>Cytophagia</taxon>
        <taxon>Cytophagales</taxon>
        <taxon>Cyclobacteriaceae</taxon>
        <taxon>Algoriphagus</taxon>
    </lineage>
</organism>